<keyword evidence="4" id="KW-1185">Reference proteome</keyword>
<evidence type="ECO:0000313" key="4">
    <source>
        <dbReference type="Proteomes" id="UP000824166"/>
    </source>
</evidence>
<gene>
    <name evidence="3" type="ORF">KSW38_06125</name>
</gene>
<keyword evidence="1" id="KW-0472">Membrane</keyword>
<evidence type="ECO:0000256" key="1">
    <source>
        <dbReference type="SAM" id="Phobius"/>
    </source>
</evidence>
<feature type="transmembrane region" description="Helical" evidence="1">
    <location>
        <begin position="12"/>
        <end position="31"/>
    </location>
</feature>
<dbReference type="Proteomes" id="UP000824166">
    <property type="component" value="Unassembled WGS sequence"/>
</dbReference>
<dbReference type="InterPro" id="IPR059026">
    <property type="entry name" value="LpqB_N"/>
</dbReference>
<accession>A0ABS6I290</accession>
<name>A0ABS6I290_9MICC</name>
<protein>
    <recommendedName>
        <fullName evidence="2">Lipoprotein LpqB N-terminal domain-containing protein</fullName>
    </recommendedName>
</protein>
<sequence length="154" mass="16345">MNAAAGKPDKVIIVIVSAVALLVIVAIAVIFTRGEPEALSEATPAGVVQRYSTAVIEGDPGTADSYLTESARSFCNGFIQGGPPPSRVVLISTNERTESATVRVSIVYSFQDGLFGPSDYETEDRFSLVKADGRWLVDKAPSQLLSCVPSPVKR</sequence>
<keyword evidence="1" id="KW-1133">Transmembrane helix</keyword>
<reference evidence="3 4" key="1">
    <citation type="submission" date="2021-06" db="EMBL/GenBank/DDBJ databases">
        <authorList>
            <person name="Jeong J.W."/>
        </authorList>
    </citation>
    <scope>NUCLEOTIDE SEQUENCE [LARGE SCALE GENOMIC DNA]</scope>
    <source>
        <strain evidence="3 4">MMS21-TAE1-1</strain>
    </source>
</reference>
<keyword evidence="1" id="KW-0812">Transmembrane</keyword>
<organism evidence="3 4">
    <name type="scientific">Paenarthrobacter aromaticivorans</name>
    <dbReference type="NCBI Taxonomy" id="2849150"/>
    <lineage>
        <taxon>Bacteria</taxon>
        <taxon>Bacillati</taxon>
        <taxon>Actinomycetota</taxon>
        <taxon>Actinomycetes</taxon>
        <taxon>Micrococcales</taxon>
        <taxon>Micrococcaceae</taxon>
        <taxon>Paenarthrobacter</taxon>
    </lineage>
</organism>
<dbReference type="EMBL" id="JAHOPC010000002">
    <property type="protein sequence ID" value="MBU8865865.1"/>
    <property type="molecule type" value="Genomic_DNA"/>
</dbReference>
<dbReference type="RefSeq" id="WP_216923695.1">
    <property type="nucleotide sequence ID" value="NZ_JAHOPC010000002.1"/>
</dbReference>
<feature type="domain" description="Lipoprotein LpqB N-terminal" evidence="2">
    <location>
        <begin position="41"/>
        <end position="145"/>
    </location>
</feature>
<dbReference type="Pfam" id="PF25976">
    <property type="entry name" value="LpqB_N"/>
    <property type="match status" value="1"/>
</dbReference>
<proteinExistence type="predicted"/>
<comment type="caution">
    <text evidence="3">The sequence shown here is derived from an EMBL/GenBank/DDBJ whole genome shotgun (WGS) entry which is preliminary data.</text>
</comment>
<evidence type="ECO:0000313" key="3">
    <source>
        <dbReference type="EMBL" id="MBU8865865.1"/>
    </source>
</evidence>
<evidence type="ECO:0000259" key="2">
    <source>
        <dbReference type="Pfam" id="PF25976"/>
    </source>
</evidence>